<feature type="coiled-coil region" evidence="12">
    <location>
        <begin position="746"/>
        <end position="794"/>
    </location>
</feature>
<feature type="coiled-coil region" evidence="12">
    <location>
        <begin position="189"/>
        <end position="382"/>
    </location>
</feature>
<organism evidence="14 15">
    <name type="scientific">Nematocida parisii (strain ERTm3)</name>
    <name type="common">Nematode killer fungus</name>
    <dbReference type="NCBI Taxonomy" id="935791"/>
    <lineage>
        <taxon>Eukaryota</taxon>
        <taxon>Fungi</taxon>
        <taxon>Fungi incertae sedis</taxon>
        <taxon>Microsporidia</taxon>
        <taxon>Nematocida</taxon>
    </lineage>
</organism>
<reference evidence="14" key="1">
    <citation type="submission" date="2011-01" db="EMBL/GenBank/DDBJ databases">
        <title>The Genome Sequence of Nematocida parisii strain ERTm3.</title>
        <authorList>
            <consortium name="The Broad Institute Genome Sequencing Platform"/>
            <consortium name="The Broad Institute Genome Sequencing Center for Infectious Disease"/>
            <person name="Cuomo C."/>
            <person name="Troemel E."/>
            <person name="Young S.K."/>
            <person name="Zeng Q."/>
            <person name="Gargeya S."/>
            <person name="Fitzgerald M."/>
            <person name="Haas B."/>
            <person name="Abouelleil A."/>
            <person name="Alvarado L."/>
            <person name="Arachchi H.M."/>
            <person name="Berlin A."/>
            <person name="Chapman S.B."/>
            <person name="Gearin G."/>
            <person name="Goldberg J."/>
            <person name="Griggs A."/>
            <person name="Gujja S."/>
            <person name="Hansen M."/>
            <person name="Heiman D."/>
            <person name="Howarth C."/>
            <person name="Larimer J."/>
            <person name="Lui A."/>
            <person name="MacDonald P.J.P."/>
            <person name="McCowen C."/>
            <person name="Montmayeur A."/>
            <person name="Murphy C."/>
            <person name="Neiman D."/>
            <person name="Pearson M."/>
            <person name="Priest M."/>
            <person name="Roberts A."/>
            <person name="Saif S."/>
            <person name="Shea T."/>
            <person name="Sisk P."/>
            <person name="Stolte C."/>
            <person name="Sykes S."/>
            <person name="Wortman J."/>
            <person name="Nusbaum C."/>
            <person name="Birren B."/>
        </authorList>
    </citation>
    <scope>NUCLEOTIDE SEQUENCE</scope>
    <source>
        <strain evidence="14">ERTm3</strain>
    </source>
</reference>
<name>I3EIX5_NEMP3</name>
<dbReference type="InterPro" id="IPR038729">
    <property type="entry name" value="Rad50/SbcC_AAA"/>
</dbReference>
<keyword evidence="11" id="KW-0539">Nucleus</keyword>
<keyword evidence="9" id="KW-0233">DNA recombination</keyword>
<dbReference type="InterPro" id="IPR027417">
    <property type="entry name" value="P-loop_NTPase"/>
</dbReference>
<evidence type="ECO:0000256" key="2">
    <source>
        <dbReference type="ARBA" id="ARBA00004286"/>
    </source>
</evidence>
<dbReference type="STRING" id="935791.I3EIX5"/>
<feature type="domain" description="Rad50/SbcC-type AAA" evidence="13">
    <location>
        <begin position="12"/>
        <end position="215"/>
    </location>
</feature>
<dbReference type="GO" id="GO:0003697">
    <property type="term" value="F:single-stranded DNA binding"/>
    <property type="evidence" value="ECO:0007669"/>
    <property type="project" value="TreeGrafter"/>
</dbReference>
<comment type="similarity">
    <text evidence="3">Belongs to the SMC family. SMC6 subfamily.</text>
</comment>
<gene>
    <name evidence="14" type="ORF">NEQG_00991</name>
</gene>
<dbReference type="GO" id="GO:0016887">
    <property type="term" value="F:ATP hydrolysis activity"/>
    <property type="evidence" value="ECO:0007669"/>
    <property type="project" value="InterPro"/>
</dbReference>
<dbReference type="SUPFAM" id="SSF52540">
    <property type="entry name" value="P-loop containing nucleoside triphosphate hydrolases"/>
    <property type="match status" value="1"/>
</dbReference>
<dbReference type="GO" id="GO:0035861">
    <property type="term" value="C:site of double-strand break"/>
    <property type="evidence" value="ECO:0007669"/>
    <property type="project" value="TreeGrafter"/>
</dbReference>
<dbReference type="HOGENOM" id="CLU_335254_0_0_1"/>
<dbReference type="OrthoDB" id="10072614at2759"/>
<evidence type="ECO:0000313" key="15">
    <source>
        <dbReference type="Proteomes" id="UP000002872"/>
    </source>
</evidence>
<keyword evidence="5" id="KW-0547">Nucleotide-binding</keyword>
<dbReference type="AlphaFoldDB" id="I3EIX5"/>
<evidence type="ECO:0000256" key="6">
    <source>
        <dbReference type="ARBA" id="ARBA00022763"/>
    </source>
</evidence>
<evidence type="ECO:0000256" key="4">
    <source>
        <dbReference type="ARBA" id="ARBA00022454"/>
    </source>
</evidence>
<dbReference type="GO" id="GO:0005634">
    <property type="term" value="C:nucleus"/>
    <property type="evidence" value="ECO:0007669"/>
    <property type="project" value="UniProtKB-SubCell"/>
</dbReference>
<comment type="subcellular location">
    <subcellularLocation>
        <location evidence="2">Chromosome</location>
    </subcellularLocation>
    <subcellularLocation>
        <location evidence="1">Nucleus</location>
    </subcellularLocation>
</comment>
<evidence type="ECO:0000256" key="1">
    <source>
        <dbReference type="ARBA" id="ARBA00004123"/>
    </source>
</evidence>
<evidence type="ECO:0000256" key="12">
    <source>
        <dbReference type="SAM" id="Coils"/>
    </source>
</evidence>
<keyword evidence="4" id="KW-0158">Chromosome</keyword>
<evidence type="ECO:0000256" key="10">
    <source>
        <dbReference type="ARBA" id="ARBA00023204"/>
    </source>
</evidence>
<evidence type="ECO:0000256" key="7">
    <source>
        <dbReference type="ARBA" id="ARBA00022840"/>
    </source>
</evidence>
<accession>I3EIX5</accession>
<keyword evidence="10" id="KW-0234">DNA repair</keyword>
<dbReference type="PANTHER" id="PTHR19306">
    <property type="entry name" value="STRUCTURAL MAINTENANCE OF CHROMOSOMES 5,6 SMC5, SMC6"/>
    <property type="match status" value="1"/>
</dbReference>
<sequence length="851" mass="98064">MRNETGCFLQNIQLVNFMCHDNLYVEFTKKVTCIVGNNGSGKSAIMIAVGVLFGVRATAMRGNSYKQYIKTGEDYSLIKAEIKVPGASEESKSIIIEKRLSPESSRIRILINGEVAGKTQDDLNTLTEQLRINLKNPVCFLTQDQSKKILKVHNLKSIYAFFKSATDIENIEDNQVHDQNLVLAIKQSLDSVSERQANKEKTLEAVENRLKLKEEMHSAEEAIRRLKVEHAWGKVHREEKKRIEAEREREALLNKYSTMSQTKKELLSKIEETTGKLSELTQKRNSLQVRREARFDIIKEGMAKNERRKTEISKELDQYTYEIDQLSKKIATIEQILGRSSESEKSEETEEVLMESLKLLESERAKNEKEQMSLEVKKAQIELTIGKIQREVDGLVQQNVKREGILQSYRQHDPIKFYGSAMEAAISEIKQRKLDVIGPIGLEISVKDKKWSKAIESALGSCVFGFILHSQEVKTEVTNIFIKYRVQKYQIYLTKPQKERAEDRIFEKAMKVAQSSLMQASMHVSSPVTTVLSQIQNSSAIVVEQLIILLGIEKIGLLENRRDGYLLLQKKAGFDFFLTPAPDRIQYVGTSLSDMRCTVREKQLLVSKEGEKELMQEIENTNTKKNEIAGRLSDLSKESRDIQKTLQTHLDIQIVLRNKIANLDERITRNKKAQGDQLQIEYKQYLEEMNNIQKQKSSVNETYKEVLSEIGKNQREIIKIQEETEYAREEEDHLYRKELKGRAQENEQLKLAVQENEAELGSLQKRIDRMNIDLEEMHKECQVLRESAMDLSDQQVLIVEKEPGEIEKEIIDLTAKTYAYSTQPSLFEIGDISEELQDDEEQRILKEKRKS</sequence>
<dbReference type="Proteomes" id="UP000002872">
    <property type="component" value="Unassembled WGS sequence"/>
</dbReference>
<proteinExistence type="inferred from homology"/>
<keyword evidence="6" id="KW-0227">DNA damage</keyword>
<keyword evidence="8 12" id="KW-0175">Coiled coil</keyword>
<evidence type="ECO:0000259" key="13">
    <source>
        <dbReference type="Pfam" id="PF13476"/>
    </source>
</evidence>
<dbReference type="Gene3D" id="3.40.50.300">
    <property type="entry name" value="P-loop containing nucleotide triphosphate hydrolases"/>
    <property type="match status" value="1"/>
</dbReference>
<evidence type="ECO:0000256" key="5">
    <source>
        <dbReference type="ARBA" id="ARBA00022741"/>
    </source>
</evidence>
<dbReference type="GO" id="GO:0030915">
    <property type="term" value="C:Smc5-Smc6 complex"/>
    <property type="evidence" value="ECO:0007669"/>
    <property type="project" value="TreeGrafter"/>
</dbReference>
<dbReference type="GO" id="GO:0003684">
    <property type="term" value="F:damaged DNA binding"/>
    <property type="evidence" value="ECO:0007669"/>
    <property type="project" value="TreeGrafter"/>
</dbReference>
<dbReference type="GO" id="GO:0005524">
    <property type="term" value="F:ATP binding"/>
    <property type="evidence" value="ECO:0007669"/>
    <property type="project" value="UniProtKB-KW"/>
</dbReference>
<evidence type="ECO:0000313" key="14">
    <source>
        <dbReference type="EMBL" id="EIJ89172.1"/>
    </source>
</evidence>
<dbReference type="FunCoup" id="I3EIX5">
    <property type="interactions" value="197"/>
</dbReference>
<dbReference type="GO" id="GO:0000724">
    <property type="term" value="P:double-strand break repair via homologous recombination"/>
    <property type="evidence" value="ECO:0007669"/>
    <property type="project" value="TreeGrafter"/>
</dbReference>
<dbReference type="OMA" id="FMCHRSL"/>
<evidence type="ECO:0000256" key="8">
    <source>
        <dbReference type="ARBA" id="ARBA00023054"/>
    </source>
</evidence>
<dbReference type="VEuPathDB" id="MicrosporidiaDB:NEQG_00991"/>
<dbReference type="InParanoid" id="I3EIX5"/>
<evidence type="ECO:0000256" key="3">
    <source>
        <dbReference type="ARBA" id="ARBA00006793"/>
    </source>
</evidence>
<dbReference type="Pfam" id="PF13476">
    <property type="entry name" value="AAA_23"/>
    <property type="match status" value="1"/>
</dbReference>
<keyword evidence="7" id="KW-0067">ATP-binding</keyword>
<protein>
    <recommendedName>
        <fullName evidence="13">Rad50/SbcC-type AAA domain-containing protein</fullName>
    </recommendedName>
</protein>
<evidence type="ECO:0000256" key="11">
    <source>
        <dbReference type="ARBA" id="ARBA00023242"/>
    </source>
</evidence>
<evidence type="ECO:0000256" key="9">
    <source>
        <dbReference type="ARBA" id="ARBA00023172"/>
    </source>
</evidence>
<feature type="coiled-coil region" evidence="12">
    <location>
        <begin position="675"/>
        <end position="709"/>
    </location>
</feature>
<keyword evidence="15" id="KW-1185">Reference proteome</keyword>
<dbReference type="PANTHER" id="PTHR19306:SF6">
    <property type="entry name" value="STRUCTURAL MAINTENANCE OF CHROMOSOMES PROTEIN 6"/>
    <property type="match status" value="1"/>
</dbReference>
<dbReference type="EMBL" id="GL870877">
    <property type="protein sequence ID" value="EIJ89172.1"/>
    <property type="molecule type" value="Genomic_DNA"/>
</dbReference>